<feature type="transmembrane region" description="Helical" evidence="1">
    <location>
        <begin position="135"/>
        <end position="161"/>
    </location>
</feature>
<feature type="transmembrane region" description="Helical" evidence="1">
    <location>
        <begin position="91"/>
        <end position="114"/>
    </location>
</feature>
<sequence length="297" mass="33871">MTQQLWTESDPKSTGISIALIVLDLFVVVGFLGSSALLVARRQKGVDWDILPIWAIMAALWAWAWSYIWYVVEGIRDRLTTPFELVETNSIYHLLCLLFEHAAICFLFCVFYRLTHILLKLSRNGAKLPAKINAIHWVIFSFIVAISIANFALWVIIYFAFLVVEWNYQPVEITRLVILWVASWEITAWAAYIAIKARRAKSNLTAPAVALLCGSTAYAAMTFMWLVDFLRWYQPMYSYTFKEDTSSLAARSFLEIFFCVGTYGGIISFCVLSRRLQKKGDRDTELQPTGAQSRAVG</sequence>
<feature type="transmembrane region" description="Helical" evidence="1">
    <location>
        <begin position="51"/>
        <end position="71"/>
    </location>
</feature>
<protein>
    <submittedName>
        <fullName evidence="2">Uncharacterized protein</fullName>
    </submittedName>
</protein>
<gene>
    <name evidence="2" type="ORF">N7541_011519</name>
</gene>
<dbReference type="EMBL" id="JAPZBR010000008">
    <property type="protein sequence ID" value="KAJ5342395.1"/>
    <property type="molecule type" value="Genomic_DNA"/>
</dbReference>
<organism evidence="2 3">
    <name type="scientific">Penicillium brevicompactum</name>
    <dbReference type="NCBI Taxonomy" id="5074"/>
    <lineage>
        <taxon>Eukaryota</taxon>
        <taxon>Fungi</taxon>
        <taxon>Dikarya</taxon>
        <taxon>Ascomycota</taxon>
        <taxon>Pezizomycotina</taxon>
        <taxon>Eurotiomycetes</taxon>
        <taxon>Eurotiomycetidae</taxon>
        <taxon>Eurotiales</taxon>
        <taxon>Aspergillaceae</taxon>
        <taxon>Penicillium</taxon>
    </lineage>
</organism>
<evidence type="ECO:0000313" key="2">
    <source>
        <dbReference type="EMBL" id="KAJ5342395.1"/>
    </source>
</evidence>
<reference evidence="2" key="2">
    <citation type="journal article" date="2023" name="IMA Fungus">
        <title>Comparative genomic study of the Penicillium genus elucidates a diverse pangenome and 15 lateral gene transfer events.</title>
        <authorList>
            <person name="Petersen C."/>
            <person name="Sorensen T."/>
            <person name="Nielsen M.R."/>
            <person name="Sondergaard T.E."/>
            <person name="Sorensen J.L."/>
            <person name="Fitzpatrick D.A."/>
            <person name="Frisvad J.C."/>
            <person name="Nielsen K.L."/>
        </authorList>
    </citation>
    <scope>NUCLEOTIDE SEQUENCE</scope>
    <source>
        <strain evidence="2">IBT 35675</strain>
    </source>
</reference>
<feature type="transmembrane region" description="Helical" evidence="1">
    <location>
        <begin position="16"/>
        <end position="39"/>
    </location>
</feature>
<keyword evidence="3" id="KW-1185">Reference proteome</keyword>
<dbReference type="AlphaFoldDB" id="A0A9W9UK49"/>
<name>A0A9W9UK49_PENBR</name>
<feature type="transmembrane region" description="Helical" evidence="1">
    <location>
        <begin position="253"/>
        <end position="272"/>
    </location>
</feature>
<keyword evidence="1" id="KW-1133">Transmembrane helix</keyword>
<reference evidence="2" key="1">
    <citation type="submission" date="2022-12" db="EMBL/GenBank/DDBJ databases">
        <authorList>
            <person name="Petersen C."/>
        </authorList>
    </citation>
    <scope>NUCLEOTIDE SEQUENCE</scope>
    <source>
        <strain evidence="2">IBT 35675</strain>
    </source>
</reference>
<accession>A0A9W9UK49</accession>
<dbReference type="Proteomes" id="UP001148299">
    <property type="component" value="Unassembled WGS sequence"/>
</dbReference>
<evidence type="ECO:0000256" key="1">
    <source>
        <dbReference type="SAM" id="Phobius"/>
    </source>
</evidence>
<feature type="transmembrane region" description="Helical" evidence="1">
    <location>
        <begin position="207"/>
        <end position="233"/>
    </location>
</feature>
<comment type="caution">
    <text evidence="2">The sequence shown here is derived from an EMBL/GenBank/DDBJ whole genome shotgun (WGS) entry which is preliminary data.</text>
</comment>
<keyword evidence="1" id="KW-0472">Membrane</keyword>
<evidence type="ECO:0000313" key="3">
    <source>
        <dbReference type="Proteomes" id="UP001148299"/>
    </source>
</evidence>
<feature type="transmembrane region" description="Helical" evidence="1">
    <location>
        <begin position="173"/>
        <end position="195"/>
    </location>
</feature>
<keyword evidence="1" id="KW-0812">Transmembrane</keyword>
<proteinExistence type="predicted"/>